<dbReference type="SUPFAM" id="SSF52922">
    <property type="entry name" value="TK C-terminal domain-like"/>
    <property type="match status" value="1"/>
</dbReference>
<keyword evidence="4" id="KW-0460">Magnesium</keyword>
<keyword evidence="5" id="KW-0786">Thiamine pyrophosphate</keyword>
<evidence type="ECO:0000256" key="5">
    <source>
        <dbReference type="ARBA" id="ARBA00023052"/>
    </source>
</evidence>
<evidence type="ECO:0000259" key="7">
    <source>
        <dbReference type="Pfam" id="PF00456"/>
    </source>
</evidence>
<dbReference type="Proteomes" id="UP000034196">
    <property type="component" value="Unassembled WGS sequence"/>
</dbReference>
<evidence type="ECO:0000256" key="4">
    <source>
        <dbReference type="ARBA" id="ARBA00022842"/>
    </source>
</evidence>
<feature type="domain" description="Transketolase-like C-terminal" evidence="8">
    <location>
        <begin position="99"/>
        <end position="159"/>
    </location>
</feature>
<dbReference type="Pfam" id="PF22613">
    <property type="entry name" value="Transketolase_C_1"/>
    <property type="match status" value="1"/>
</dbReference>
<dbReference type="AlphaFoldDB" id="A0A1J4NQR9"/>
<dbReference type="InterPro" id="IPR009014">
    <property type="entry name" value="Transketo_C/PFOR_II"/>
</dbReference>
<dbReference type="EMBL" id="LAVA02000071">
    <property type="protein sequence ID" value="OIJ64785.1"/>
    <property type="molecule type" value="Genomic_DNA"/>
</dbReference>
<dbReference type="STRING" id="1428628.WN71_027220"/>
<gene>
    <name evidence="9" type="ORF">WN71_027220</name>
</gene>
<feature type="domain" description="Transketolase N-terminal" evidence="7">
    <location>
        <begin position="15"/>
        <end position="58"/>
    </location>
</feature>
<comment type="caution">
    <text evidence="9">The sequence shown here is derived from an EMBL/GenBank/DDBJ whole genome shotgun (WGS) entry which is preliminary data.</text>
</comment>
<feature type="region of interest" description="Disordered" evidence="6">
    <location>
        <begin position="61"/>
        <end position="88"/>
    </location>
</feature>
<evidence type="ECO:0000313" key="9">
    <source>
        <dbReference type="EMBL" id="OIJ64785.1"/>
    </source>
</evidence>
<dbReference type="Pfam" id="PF00456">
    <property type="entry name" value="Transketolase_N"/>
    <property type="match status" value="1"/>
</dbReference>
<evidence type="ECO:0000256" key="1">
    <source>
        <dbReference type="ARBA" id="ARBA00001964"/>
    </source>
</evidence>
<reference evidence="9" key="1">
    <citation type="submission" date="2016-10" db="EMBL/GenBank/DDBJ databases">
        <title>Genome sequence of Streptomyces mangrovisoli MUSC 149.</title>
        <authorList>
            <person name="Lee L.-H."/>
            <person name="Ser H.-L."/>
        </authorList>
    </citation>
    <scope>NUCLEOTIDE SEQUENCE [LARGE SCALE GENOMIC DNA]</scope>
    <source>
        <strain evidence="9">MUSC 149</strain>
    </source>
</reference>
<evidence type="ECO:0000256" key="2">
    <source>
        <dbReference type="ARBA" id="ARBA00022679"/>
    </source>
</evidence>
<keyword evidence="3" id="KW-0479">Metal-binding</keyword>
<name>A0A1J4NQR9_9ACTN</name>
<dbReference type="Gene3D" id="3.40.50.920">
    <property type="match status" value="1"/>
</dbReference>
<dbReference type="PANTHER" id="PTHR43522">
    <property type="entry name" value="TRANSKETOLASE"/>
    <property type="match status" value="1"/>
</dbReference>
<evidence type="ECO:0000256" key="6">
    <source>
        <dbReference type="SAM" id="MobiDB-lite"/>
    </source>
</evidence>
<accession>A0A1J4NQR9</accession>
<organism evidence="9 10">
    <name type="scientific">Streptomyces mangrovisoli</name>
    <dbReference type="NCBI Taxonomy" id="1428628"/>
    <lineage>
        <taxon>Bacteria</taxon>
        <taxon>Bacillati</taxon>
        <taxon>Actinomycetota</taxon>
        <taxon>Actinomycetes</taxon>
        <taxon>Kitasatosporales</taxon>
        <taxon>Streptomycetaceae</taxon>
        <taxon>Streptomyces</taxon>
    </lineage>
</organism>
<dbReference type="GO" id="GO:0046872">
    <property type="term" value="F:metal ion binding"/>
    <property type="evidence" value="ECO:0007669"/>
    <property type="project" value="UniProtKB-KW"/>
</dbReference>
<comment type="cofactor">
    <cofactor evidence="1">
        <name>thiamine diphosphate</name>
        <dbReference type="ChEBI" id="CHEBI:58937"/>
    </cofactor>
</comment>
<dbReference type="InterPro" id="IPR005474">
    <property type="entry name" value="Transketolase_N"/>
</dbReference>
<dbReference type="InterPro" id="IPR033247">
    <property type="entry name" value="Transketolase_fam"/>
</dbReference>
<evidence type="ECO:0000313" key="10">
    <source>
        <dbReference type="Proteomes" id="UP000034196"/>
    </source>
</evidence>
<dbReference type="GO" id="GO:0006098">
    <property type="term" value="P:pentose-phosphate shunt"/>
    <property type="evidence" value="ECO:0007669"/>
    <property type="project" value="TreeGrafter"/>
</dbReference>
<dbReference type="GO" id="GO:0004802">
    <property type="term" value="F:transketolase activity"/>
    <property type="evidence" value="ECO:0007669"/>
    <property type="project" value="TreeGrafter"/>
</dbReference>
<dbReference type="InterPro" id="IPR055152">
    <property type="entry name" value="Transketolase-like_C_2"/>
</dbReference>
<sequence length="176" mass="18193">MSTRATGLPGRTERDRRAVDSARVLAADALRRAASGRPGAVPSLVPAAYAIFQKVMCVTRPTPSDGPAPDAPGHRPVRERRPAPHGLTLTRQGVPAYASAPDVFRERVLPPSVRSRAAVEAGAALTGYRFVGDAGRIVSLGRFGAFAAAGTPSAEFGLTAENVAAAARESLAAVRG</sequence>
<protein>
    <submittedName>
        <fullName evidence="9">Uncharacterized protein</fullName>
    </submittedName>
</protein>
<keyword evidence="10" id="KW-1185">Reference proteome</keyword>
<dbReference type="GO" id="GO:0005829">
    <property type="term" value="C:cytosol"/>
    <property type="evidence" value="ECO:0007669"/>
    <property type="project" value="TreeGrafter"/>
</dbReference>
<evidence type="ECO:0000259" key="8">
    <source>
        <dbReference type="Pfam" id="PF22613"/>
    </source>
</evidence>
<dbReference type="PANTHER" id="PTHR43522:SF2">
    <property type="entry name" value="TRANSKETOLASE 1-RELATED"/>
    <property type="match status" value="1"/>
</dbReference>
<keyword evidence="2" id="KW-0808">Transferase</keyword>
<dbReference type="Gene3D" id="3.40.50.970">
    <property type="match status" value="1"/>
</dbReference>
<evidence type="ECO:0000256" key="3">
    <source>
        <dbReference type="ARBA" id="ARBA00022723"/>
    </source>
</evidence>
<proteinExistence type="predicted"/>